<dbReference type="Pfam" id="PF12028">
    <property type="entry name" value="DUF3515"/>
    <property type="match status" value="1"/>
</dbReference>
<protein>
    <submittedName>
        <fullName evidence="1">DUF3515 domain-containing protein</fullName>
    </submittedName>
</protein>
<name>A0ABT0JX76_9ACTN</name>
<comment type="caution">
    <text evidence="1">The sequence shown here is derived from an EMBL/GenBank/DDBJ whole genome shotgun (WGS) entry which is preliminary data.</text>
</comment>
<dbReference type="Proteomes" id="UP001201873">
    <property type="component" value="Unassembled WGS sequence"/>
</dbReference>
<gene>
    <name evidence="1" type="ORF">MXD59_10250</name>
</gene>
<sequence>MVVLLGAACGGPGPVRLTNVPVPAASLGAACEALVRALPSSLGAHLDRRTLKPAQATAVAYGRGPAVLTCGAAGVPASYRPDATLSFVDDVGWFSERIGDGLRFSTPTRSPHVVLSLPATTLADVQPFDVLVTVGAAVRAHTRATTA</sequence>
<dbReference type="RefSeq" id="WP_248824483.1">
    <property type="nucleotide sequence ID" value="NZ_JALKFT010000008.1"/>
</dbReference>
<keyword evidence="2" id="KW-1185">Reference proteome</keyword>
<accession>A0ABT0JX76</accession>
<evidence type="ECO:0000313" key="1">
    <source>
        <dbReference type="EMBL" id="MCK9876151.1"/>
    </source>
</evidence>
<organism evidence="1 2">
    <name type="scientific">Frankia umida</name>
    <dbReference type="NCBI Taxonomy" id="573489"/>
    <lineage>
        <taxon>Bacteria</taxon>
        <taxon>Bacillati</taxon>
        <taxon>Actinomycetota</taxon>
        <taxon>Actinomycetes</taxon>
        <taxon>Frankiales</taxon>
        <taxon>Frankiaceae</taxon>
        <taxon>Frankia</taxon>
    </lineage>
</organism>
<dbReference type="InterPro" id="IPR021903">
    <property type="entry name" value="DUF3515"/>
</dbReference>
<reference evidence="1 2" key="1">
    <citation type="submission" date="2022-04" db="EMBL/GenBank/DDBJ databases">
        <title>Genome diversity in the genus Frankia.</title>
        <authorList>
            <person name="Carlos-Shanley C."/>
            <person name="Hahn D."/>
        </authorList>
    </citation>
    <scope>NUCLEOTIDE SEQUENCE [LARGE SCALE GENOMIC DNA]</scope>
    <source>
        <strain evidence="1 2">Ag45/Mut15</strain>
    </source>
</reference>
<proteinExistence type="predicted"/>
<evidence type="ECO:0000313" key="2">
    <source>
        <dbReference type="Proteomes" id="UP001201873"/>
    </source>
</evidence>
<dbReference type="EMBL" id="JALKFT010000008">
    <property type="protein sequence ID" value="MCK9876151.1"/>
    <property type="molecule type" value="Genomic_DNA"/>
</dbReference>